<dbReference type="InterPro" id="IPR002934">
    <property type="entry name" value="Polymerase_NTP_transf_dom"/>
</dbReference>
<feature type="domain" description="Polymerase nucleotidyl transferase" evidence="1">
    <location>
        <begin position="11"/>
        <end position="93"/>
    </location>
</feature>
<reference evidence="3" key="1">
    <citation type="submission" date="2017-09" db="EMBL/GenBank/DDBJ databases">
        <title>Depth-based differentiation of microbial function through sediment-hosted aquifers and enrichment of novel symbionts in the deep terrestrial subsurface.</title>
        <authorList>
            <person name="Probst A.J."/>
            <person name="Ladd B."/>
            <person name="Jarett J.K."/>
            <person name="Geller-Mcgrath D.E."/>
            <person name="Sieber C.M.K."/>
            <person name="Emerson J.B."/>
            <person name="Anantharaman K."/>
            <person name="Thomas B.C."/>
            <person name="Malmstrom R."/>
            <person name="Stieglmeier M."/>
            <person name="Klingl A."/>
            <person name="Woyke T."/>
            <person name="Ryan C.M."/>
            <person name="Banfield J.F."/>
        </authorList>
    </citation>
    <scope>NUCLEOTIDE SEQUENCE [LARGE SCALE GENOMIC DNA]</scope>
</reference>
<evidence type="ECO:0000313" key="2">
    <source>
        <dbReference type="EMBL" id="PJB89130.1"/>
    </source>
</evidence>
<evidence type="ECO:0000259" key="1">
    <source>
        <dbReference type="Pfam" id="PF01909"/>
    </source>
</evidence>
<comment type="caution">
    <text evidence="2">The sequence shown here is derived from an EMBL/GenBank/DDBJ whole genome shotgun (WGS) entry which is preliminary data.</text>
</comment>
<gene>
    <name evidence="2" type="ORF">CO083_01180</name>
</gene>
<dbReference type="EMBL" id="PFTH01000049">
    <property type="protein sequence ID" value="PJB89130.1"/>
    <property type="molecule type" value="Genomic_DNA"/>
</dbReference>
<dbReference type="PANTHER" id="PTHR33933">
    <property type="entry name" value="NUCLEOTIDYLTRANSFERASE"/>
    <property type="match status" value="1"/>
</dbReference>
<dbReference type="InterPro" id="IPR052548">
    <property type="entry name" value="Type_VII_TA_antitoxin"/>
</dbReference>
<organism evidence="2 3">
    <name type="scientific">Candidatus Roizmanbacteria bacterium CG_4_9_14_0_8_um_filter_34_12</name>
    <dbReference type="NCBI Taxonomy" id="1974840"/>
    <lineage>
        <taxon>Bacteria</taxon>
        <taxon>Candidatus Roizmaniibacteriota</taxon>
    </lineage>
</organism>
<dbReference type="PANTHER" id="PTHR33933:SF3">
    <property type="entry name" value="PROTEIN ADENYLYLTRANSFERASE MJ0604-RELATED"/>
    <property type="match status" value="1"/>
</dbReference>
<proteinExistence type="predicted"/>
<dbReference type="GO" id="GO:0016779">
    <property type="term" value="F:nucleotidyltransferase activity"/>
    <property type="evidence" value="ECO:0007669"/>
    <property type="project" value="InterPro"/>
</dbReference>
<accession>A0A2M8DDU7</accession>
<dbReference type="SUPFAM" id="SSF81301">
    <property type="entry name" value="Nucleotidyltransferase"/>
    <property type="match status" value="1"/>
</dbReference>
<dbReference type="InterPro" id="IPR043519">
    <property type="entry name" value="NT_sf"/>
</dbReference>
<dbReference type="Proteomes" id="UP000229706">
    <property type="component" value="Unassembled WGS sequence"/>
</dbReference>
<dbReference type="CDD" id="cd05403">
    <property type="entry name" value="NT_KNTase_like"/>
    <property type="match status" value="1"/>
</dbReference>
<dbReference type="AlphaFoldDB" id="A0A2M8DDU7"/>
<dbReference type="Pfam" id="PF01909">
    <property type="entry name" value="NTP_transf_2"/>
    <property type="match status" value="1"/>
</dbReference>
<protein>
    <recommendedName>
        <fullName evidence="1">Polymerase nucleotidyl transferase domain-containing protein</fullName>
    </recommendedName>
</protein>
<dbReference type="Gene3D" id="3.30.460.10">
    <property type="entry name" value="Beta Polymerase, domain 2"/>
    <property type="match status" value="1"/>
</dbReference>
<sequence>MNKTIGIEEELKKMIEKIPNVKFAFIFGSYAKNRLSADSDIDLFIIGKIDEDKLIEEIRKTEKAVSREINYHLWEEKEFKLKFERNSFLKNIIKNYILLTNNQNEFKKILG</sequence>
<evidence type="ECO:0000313" key="3">
    <source>
        <dbReference type="Proteomes" id="UP000229706"/>
    </source>
</evidence>
<name>A0A2M8DDU7_9BACT</name>